<evidence type="ECO:0000313" key="2">
    <source>
        <dbReference type="EMBL" id="MDC6408593.1"/>
    </source>
</evidence>
<dbReference type="AlphaFoldDB" id="A0AAW6HUX5"/>
<evidence type="ECO:0000313" key="3">
    <source>
        <dbReference type="Proteomes" id="UP001220702"/>
    </source>
</evidence>
<protein>
    <submittedName>
        <fullName evidence="2">Uncharacterized protein</fullName>
    </submittedName>
</protein>
<dbReference type="RefSeq" id="WP_154414999.1">
    <property type="nucleotide sequence ID" value="NZ_CP136975.1"/>
</dbReference>
<reference evidence="2" key="2">
    <citation type="journal article" date="2023" name="Commun. Biol.">
        <title>Suspicions of two bridgehead invasions of Xylella fastidiosa subsp. multiplex in France.</title>
        <authorList>
            <person name="Dupas E."/>
            <person name="Durand K."/>
            <person name="Rieux A."/>
            <person name="Briand M."/>
            <person name="Pruvost O."/>
            <person name="Cunty A."/>
            <person name="Denance N."/>
            <person name="Donnadieu C."/>
            <person name="Legendre B."/>
            <person name="Lopez-Roques C."/>
            <person name="Cesbron S."/>
            <person name="Ravigne V."/>
            <person name="Jacques M.A."/>
        </authorList>
    </citation>
    <scope>NUCLEOTIDE SEQUENCE</scope>
    <source>
        <strain evidence="2">CFBP8070</strain>
    </source>
</reference>
<feature type="region of interest" description="Disordered" evidence="1">
    <location>
        <begin position="1"/>
        <end position="20"/>
    </location>
</feature>
<dbReference type="Proteomes" id="UP001220702">
    <property type="component" value="Unassembled WGS sequence"/>
</dbReference>
<gene>
    <name evidence="2" type="ORF">LOK82_08110</name>
</gene>
<sequence>MTLNVSEQAQPQASKALSGTQKAPLFSWGPRWGHIQDGLGIPNPHVAWYFRETSSRSPEGTILVVSDYFSPLVRSWFEGNPDGDIQRGPRGHEYLHVFPTHPLYPQVKVACDSQQACCGDDNELAFIAEVAA</sequence>
<dbReference type="EMBL" id="JAJKGN010000001">
    <property type="protein sequence ID" value="MDC6408593.1"/>
    <property type="molecule type" value="Genomic_DNA"/>
</dbReference>
<evidence type="ECO:0000256" key="1">
    <source>
        <dbReference type="SAM" id="MobiDB-lite"/>
    </source>
</evidence>
<reference evidence="2" key="1">
    <citation type="submission" date="2021-11" db="EMBL/GenBank/DDBJ databases">
        <authorList>
            <person name="Denance N."/>
            <person name="Briand M."/>
            <person name="Dupas E."/>
            <person name="Durand K."/>
            <person name="Legendre B."/>
            <person name="Cunty A."/>
            <person name="Donnadieu C."/>
            <person name="Lopez Roques C."/>
            <person name="Cesbron S."/>
            <person name="Jacques M.A."/>
        </authorList>
    </citation>
    <scope>NUCLEOTIDE SEQUENCE</scope>
    <source>
        <strain evidence="2">CFBP8070</strain>
    </source>
</reference>
<organism evidence="2 3">
    <name type="scientific">Xylella fastidiosa subsp. multiplex</name>
    <dbReference type="NCBI Taxonomy" id="644357"/>
    <lineage>
        <taxon>Bacteria</taxon>
        <taxon>Pseudomonadati</taxon>
        <taxon>Pseudomonadota</taxon>
        <taxon>Gammaproteobacteria</taxon>
        <taxon>Lysobacterales</taxon>
        <taxon>Lysobacteraceae</taxon>
        <taxon>Xylella</taxon>
    </lineage>
</organism>
<accession>A0AAW6HUX5</accession>
<proteinExistence type="predicted"/>
<comment type="caution">
    <text evidence="2">The sequence shown here is derived from an EMBL/GenBank/DDBJ whole genome shotgun (WGS) entry which is preliminary data.</text>
</comment>
<name>A0AAW6HUX5_XYLFS</name>